<sequence>MLNLDGNPYEKEGSVAQWLIANIPDGKGIEDGQEIVKYVQPLPFCGTGYHRVAFLLFRHSQKITSFPQLNR</sequence>
<dbReference type="OrthoDB" id="2153661at2759"/>
<dbReference type="AlphaFoldDB" id="A0A3P7L491"/>
<reference evidence="1 2" key="1">
    <citation type="submission" date="2018-11" db="EMBL/GenBank/DDBJ databases">
        <authorList>
            <consortium name="Pathogen Informatics"/>
        </authorList>
    </citation>
    <scope>NUCLEOTIDE SEQUENCE [LARGE SCALE GENOMIC DNA]</scope>
</reference>
<gene>
    <name evidence="1" type="ORF">SVUK_LOCUS9220</name>
</gene>
<evidence type="ECO:0008006" key="3">
    <source>
        <dbReference type="Google" id="ProtNLM"/>
    </source>
</evidence>
<dbReference type="EMBL" id="UYYB01034816">
    <property type="protein sequence ID" value="VDM74222.1"/>
    <property type="molecule type" value="Genomic_DNA"/>
</dbReference>
<dbReference type="SUPFAM" id="SSF49777">
    <property type="entry name" value="PEBP-like"/>
    <property type="match status" value="1"/>
</dbReference>
<accession>A0A3P7L491</accession>
<dbReference type="InterPro" id="IPR036610">
    <property type="entry name" value="PEBP-like_sf"/>
</dbReference>
<keyword evidence="2" id="KW-1185">Reference proteome</keyword>
<evidence type="ECO:0000313" key="2">
    <source>
        <dbReference type="Proteomes" id="UP000270094"/>
    </source>
</evidence>
<dbReference type="Gene3D" id="3.90.280.10">
    <property type="entry name" value="PEBP-like"/>
    <property type="match status" value="1"/>
</dbReference>
<organism evidence="1 2">
    <name type="scientific">Strongylus vulgaris</name>
    <name type="common">Blood worm</name>
    <dbReference type="NCBI Taxonomy" id="40348"/>
    <lineage>
        <taxon>Eukaryota</taxon>
        <taxon>Metazoa</taxon>
        <taxon>Ecdysozoa</taxon>
        <taxon>Nematoda</taxon>
        <taxon>Chromadorea</taxon>
        <taxon>Rhabditida</taxon>
        <taxon>Rhabditina</taxon>
        <taxon>Rhabditomorpha</taxon>
        <taxon>Strongyloidea</taxon>
        <taxon>Strongylidae</taxon>
        <taxon>Strongylus</taxon>
    </lineage>
</organism>
<protein>
    <recommendedName>
        <fullName evidence="3">Phosphatidylethanolamine-binding protein</fullName>
    </recommendedName>
</protein>
<name>A0A3P7L491_STRVU</name>
<dbReference type="Proteomes" id="UP000270094">
    <property type="component" value="Unassembled WGS sequence"/>
</dbReference>
<proteinExistence type="predicted"/>
<evidence type="ECO:0000313" key="1">
    <source>
        <dbReference type="EMBL" id="VDM74222.1"/>
    </source>
</evidence>